<evidence type="ECO:0000313" key="2">
    <source>
        <dbReference type="EMBL" id="CAF4045364.1"/>
    </source>
</evidence>
<dbReference type="AlphaFoldDB" id="A0A815B003"/>
<keyword evidence="3" id="KW-1185">Reference proteome</keyword>
<accession>A0A815B003</accession>
<organism evidence="1 3">
    <name type="scientific">Didymodactylos carnosus</name>
    <dbReference type="NCBI Taxonomy" id="1234261"/>
    <lineage>
        <taxon>Eukaryota</taxon>
        <taxon>Metazoa</taxon>
        <taxon>Spiralia</taxon>
        <taxon>Gnathifera</taxon>
        <taxon>Rotifera</taxon>
        <taxon>Eurotatoria</taxon>
        <taxon>Bdelloidea</taxon>
        <taxon>Philodinida</taxon>
        <taxon>Philodinidae</taxon>
        <taxon>Didymodactylos</taxon>
    </lineage>
</organism>
<proteinExistence type="predicted"/>
<protein>
    <submittedName>
        <fullName evidence="1">Uncharacterized protein</fullName>
    </submittedName>
</protein>
<dbReference type="EMBL" id="CAJNOQ010010919">
    <property type="protein sequence ID" value="CAF1264326.1"/>
    <property type="molecule type" value="Genomic_DNA"/>
</dbReference>
<evidence type="ECO:0000313" key="1">
    <source>
        <dbReference type="EMBL" id="CAF1264326.1"/>
    </source>
</evidence>
<evidence type="ECO:0000313" key="3">
    <source>
        <dbReference type="Proteomes" id="UP000663829"/>
    </source>
</evidence>
<name>A0A815B003_9BILA</name>
<sequence>MIDKNLTLYAKKNSINISNSKNCIEELVITVNYLVENVIKQVLEQSDRFDLPKYDSTMIKLNKVEKHLLEMYVFDDEDGQRIEVEDEVNDTFNTSPS</sequence>
<dbReference type="EMBL" id="CAJOBC010020186">
    <property type="protein sequence ID" value="CAF4045364.1"/>
    <property type="molecule type" value="Genomic_DNA"/>
</dbReference>
<gene>
    <name evidence="1" type="ORF">GPM918_LOCUS26765</name>
    <name evidence="2" type="ORF">SRO942_LOCUS26974</name>
</gene>
<dbReference type="Proteomes" id="UP000681722">
    <property type="component" value="Unassembled WGS sequence"/>
</dbReference>
<dbReference type="Proteomes" id="UP000663829">
    <property type="component" value="Unassembled WGS sequence"/>
</dbReference>
<reference evidence="1" key="1">
    <citation type="submission" date="2021-02" db="EMBL/GenBank/DDBJ databases">
        <authorList>
            <person name="Nowell W R."/>
        </authorList>
    </citation>
    <scope>NUCLEOTIDE SEQUENCE</scope>
</reference>
<comment type="caution">
    <text evidence="1">The sequence shown here is derived from an EMBL/GenBank/DDBJ whole genome shotgun (WGS) entry which is preliminary data.</text>
</comment>